<name>A0ABD1P1I6_9LAMI</name>
<dbReference type="Pfam" id="PF07859">
    <property type="entry name" value="Abhydrolase_3"/>
    <property type="match status" value="1"/>
</dbReference>
<comment type="similarity">
    <text evidence="1">Belongs to the 'GDXG' lipolytic enzyme family.</text>
</comment>
<dbReference type="Proteomes" id="UP001604277">
    <property type="component" value="Unassembled WGS sequence"/>
</dbReference>
<dbReference type="AlphaFoldDB" id="A0ABD1P1I6"/>
<evidence type="ECO:0000313" key="4">
    <source>
        <dbReference type="Proteomes" id="UP001604277"/>
    </source>
</evidence>
<dbReference type="EMBL" id="JBFOLJ010000036">
    <property type="protein sequence ID" value="KAL2457743.1"/>
    <property type="molecule type" value="Genomic_DNA"/>
</dbReference>
<dbReference type="InterPro" id="IPR029058">
    <property type="entry name" value="AB_hydrolase_fold"/>
</dbReference>
<evidence type="ECO:0000259" key="2">
    <source>
        <dbReference type="Pfam" id="PF07859"/>
    </source>
</evidence>
<dbReference type="InterPro" id="IPR050466">
    <property type="entry name" value="Carboxylest/Gibb_receptor"/>
</dbReference>
<feature type="domain" description="Alpha/beta hydrolase fold-3" evidence="2">
    <location>
        <begin position="75"/>
        <end position="298"/>
    </location>
</feature>
<dbReference type="SUPFAM" id="SSF53474">
    <property type="entry name" value="alpha/beta-Hydrolases"/>
    <property type="match status" value="1"/>
</dbReference>
<dbReference type="InterPro" id="IPR013094">
    <property type="entry name" value="AB_hydrolase_3"/>
</dbReference>
<accession>A0ABD1P1I6</accession>
<organism evidence="3 4">
    <name type="scientific">Forsythia ovata</name>
    <dbReference type="NCBI Taxonomy" id="205694"/>
    <lineage>
        <taxon>Eukaryota</taxon>
        <taxon>Viridiplantae</taxon>
        <taxon>Streptophyta</taxon>
        <taxon>Embryophyta</taxon>
        <taxon>Tracheophyta</taxon>
        <taxon>Spermatophyta</taxon>
        <taxon>Magnoliopsida</taxon>
        <taxon>eudicotyledons</taxon>
        <taxon>Gunneridae</taxon>
        <taxon>Pentapetalae</taxon>
        <taxon>asterids</taxon>
        <taxon>lamiids</taxon>
        <taxon>Lamiales</taxon>
        <taxon>Oleaceae</taxon>
        <taxon>Forsythieae</taxon>
        <taxon>Forsythia</taxon>
    </lineage>
</organism>
<dbReference type="PANTHER" id="PTHR23024:SF467">
    <property type="entry name" value="CARBOXYLESTERASE 12-RELATED"/>
    <property type="match status" value="1"/>
</dbReference>
<sequence>MAENSTEILLDFPLLMRVYKDGRLERIAGIDTVPASVDSETGVQSKDVEISPELDISARLYLPRNANPGRKLPLLVYYHGGAFLVESPFSRRYHNHLNTLVAEANVVAVSIGYRLAPKHLVLIAFEDSWLALKWVASQSMGDGQEPWIQENADFDHVYLGGDSAGANIAHNMAIRFGLEKLDEINLDGNFLNCPYFWGKDPIGNEETNSVITKRRKYLDPESGSSSFSLIGEKGLDDPLINPAMDLNLSRLGCKKVLIYVAEKDVLRERGYYYKESLMKCGWDGEVDIVDVKGEDHVFSVFLPNSENSKAMMKRVASFING</sequence>
<gene>
    <name evidence="3" type="ORF">Fot_56080</name>
</gene>
<keyword evidence="4" id="KW-1185">Reference proteome</keyword>
<reference evidence="4" key="1">
    <citation type="submission" date="2024-07" db="EMBL/GenBank/DDBJ databases">
        <title>Two chromosome-level genome assemblies of Korean endemic species Abeliophyllum distichum and Forsythia ovata (Oleaceae).</title>
        <authorList>
            <person name="Jang H."/>
        </authorList>
    </citation>
    <scope>NUCLEOTIDE SEQUENCE [LARGE SCALE GENOMIC DNA]</scope>
</reference>
<dbReference type="Gene3D" id="3.40.50.1820">
    <property type="entry name" value="alpha/beta hydrolase"/>
    <property type="match status" value="1"/>
</dbReference>
<protein>
    <submittedName>
        <fullName evidence="3">Carboxylesterase 13</fullName>
    </submittedName>
</protein>
<evidence type="ECO:0000313" key="3">
    <source>
        <dbReference type="EMBL" id="KAL2457743.1"/>
    </source>
</evidence>
<comment type="caution">
    <text evidence="3">The sequence shown here is derived from an EMBL/GenBank/DDBJ whole genome shotgun (WGS) entry which is preliminary data.</text>
</comment>
<dbReference type="PANTHER" id="PTHR23024">
    <property type="entry name" value="ARYLACETAMIDE DEACETYLASE"/>
    <property type="match status" value="1"/>
</dbReference>
<proteinExistence type="inferred from homology"/>
<evidence type="ECO:0000256" key="1">
    <source>
        <dbReference type="ARBA" id="ARBA00010515"/>
    </source>
</evidence>